<dbReference type="Proteomes" id="UP000317557">
    <property type="component" value="Unassembled WGS sequence"/>
</dbReference>
<feature type="transmembrane region" description="Helical" evidence="6">
    <location>
        <begin position="813"/>
        <end position="831"/>
    </location>
</feature>
<evidence type="ECO:0000256" key="1">
    <source>
        <dbReference type="ARBA" id="ARBA00004651"/>
    </source>
</evidence>
<dbReference type="EMBL" id="FXTP01000002">
    <property type="protein sequence ID" value="SMO45865.1"/>
    <property type="molecule type" value="Genomic_DNA"/>
</dbReference>
<feature type="transmembrane region" description="Helical" evidence="6">
    <location>
        <begin position="399"/>
        <end position="423"/>
    </location>
</feature>
<feature type="domain" description="ABC3 transporter permease C-terminal" evidence="7">
    <location>
        <begin position="724"/>
        <end position="841"/>
    </location>
</feature>
<accession>A0A521BFI7</accession>
<dbReference type="InterPro" id="IPR038766">
    <property type="entry name" value="Membrane_comp_ABC_pdt"/>
</dbReference>
<feature type="domain" description="MacB-like periplasmic core" evidence="8">
    <location>
        <begin position="25"/>
        <end position="217"/>
    </location>
</feature>
<feature type="transmembrane region" description="Helical" evidence="6">
    <location>
        <begin position="261"/>
        <end position="283"/>
    </location>
</feature>
<evidence type="ECO:0000256" key="4">
    <source>
        <dbReference type="ARBA" id="ARBA00022989"/>
    </source>
</evidence>
<organism evidence="9 10">
    <name type="scientific">Gracilimonas mengyeensis</name>
    <dbReference type="NCBI Taxonomy" id="1302730"/>
    <lineage>
        <taxon>Bacteria</taxon>
        <taxon>Pseudomonadati</taxon>
        <taxon>Balneolota</taxon>
        <taxon>Balneolia</taxon>
        <taxon>Balneolales</taxon>
        <taxon>Balneolaceae</taxon>
        <taxon>Gracilimonas</taxon>
    </lineage>
</organism>
<evidence type="ECO:0000313" key="10">
    <source>
        <dbReference type="Proteomes" id="UP000317557"/>
    </source>
</evidence>
<gene>
    <name evidence="9" type="ORF">SAMN06265219_102250</name>
</gene>
<dbReference type="InterPro" id="IPR003838">
    <property type="entry name" value="ABC3_permease_C"/>
</dbReference>
<dbReference type="GO" id="GO:0005886">
    <property type="term" value="C:plasma membrane"/>
    <property type="evidence" value="ECO:0007669"/>
    <property type="project" value="UniProtKB-SubCell"/>
</dbReference>
<feature type="transmembrane region" description="Helical" evidence="6">
    <location>
        <begin position="720"/>
        <end position="741"/>
    </location>
</feature>
<feature type="transmembrane region" description="Helical" evidence="6">
    <location>
        <begin position="21"/>
        <end position="41"/>
    </location>
</feature>
<feature type="transmembrane region" description="Helical" evidence="6">
    <location>
        <begin position="352"/>
        <end position="378"/>
    </location>
</feature>
<feature type="transmembrane region" description="Helical" evidence="6">
    <location>
        <begin position="435"/>
        <end position="454"/>
    </location>
</feature>
<feature type="domain" description="MacB-like periplasmic core" evidence="8">
    <location>
        <begin position="483"/>
        <end position="688"/>
    </location>
</feature>
<keyword evidence="4 6" id="KW-1133">Transmembrane helix</keyword>
<protein>
    <submittedName>
        <fullName evidence="9">Putative ABC transport system permease protein</fullName>
    </submittedName>
</protein>
<proteinExistence type="predicted"/>
<keyword evidence="3 6" id="KW-0812">Transmembrane</keyword>
<keyword evidence="10" id="KW-1185">Reference proteome</keyword>
<evidence type="ECO:0000256" key="5">
    <source>
        <dbReference type="ARBA" id="ARBA00023136"/>
    </source>
</evidence>
<dbReference type="InterPro" id="IPR025857">
    <property type="entry name" value="MacB_PCD"/>
</dbReference>
<reference evidence="9 10" key="1">
    <citation type="submission" date="2017-05" db="EMBL/GenBank/DDBJ databases">
        <authorList>
            <person name="Varghese N."/>
            <person name="Submissions S."/>
        </authorList>
    </citation>
    <scope>NUCLEOTIDE SEQUENCE [LARGE SCALE GENOMIC DNA]</scope>
    <source>
        <strain evidence="9 10">DSM 21985</strain>
    </source>
</reference>
<feature type="transmembrane region" description="Helical" evidence="6">
    <location>
        <begin position="484"/>
        <end position="504"/>
    </location>
</feature>
<feature type="transmembrane region" description="Helical" evidence="6">
    <location>
        <begin position="762"/>
        <end position="793"/>
    </location>
</feature>
<feature type="domain" description="ABC3 transporter permease C-terminal" evidence="7">
    <location>
        <begin position="262"/>
        <end position="384"/>
    </location>
</feature>
<evidence type="ECO:0000256" key="2">
    <source>
        <dbReference type="ARBA" id="ARBA00022475"/>
    </source>
</evidence>
<name>A0A521BFI7_9BACT</name>
<dbReference type="Pfam" id="PF02687">
    <property type="entry name" value="FtsX"/>
    <property type="match status" value="2"/>
</dbReference>
<dbReference type="RefSeq" id="WP_142453255.1">
    <property type="nucleotide sequence ID" value="NZ_FXTP01000002.1"/>
</dbReference>
<dbReference type="PANTHER" id="PTHR30287">
    <property type="entry name" value="MEMBRANE COMPONENT OF PREDICTED ABC SUPERFAMILY METABOLITE UPTAKE TRANSPORTER"/>
    <property type="match status" value="1"/>
</dbReference>
<keyword evidence="5 6" id="KW-0472">Membrane</keyword>
<dbReference type="PANTHER" id="PTHR30287:SF2">
    <property type="entry name" value="BLL1001 PROTEIN"/>
    <property type="match status" value="1"/>
</dbReference>
<feature type="transmembrane region" description="Helical" evidence="6">
    <location>
        <begin position="310"/>
        <end position="332"/>
    </location>
</feature>
<evidence type="ECO:0000256" key="6">
    <source>
        <dbReference type="SAM" id="Phobius"/>
    </source>
</evidence>
<evidence type="ECO:0000256" key="3">
    <source>
        <dbReference type="ARBA" id="ARBA00022692"/>
    </source>
</evidence>
<sequence length="848" mass="91889">MSQSSNNLLWRSSWRFLLKHPWHFALSILGVALGVAVVVSIDLSNSSAEKAFQLSTEAVTGKATHQILGAGENLDQSVYTDLRVEANIRKSAPVVEGYARVEGLNRTFQVLGVDPIAEGPFRDYASQQAGIELSEFMTGNNTGMVAASTAEEMQAKIGDTLKLSVGGIDYQIQLIGLIEATDDRSQQALESILVVDVNTAQRLFNIQGQLSRIDLILPQDSEAQQSRIKEFLPEGASIVRSDSRTETVEQMTRAFEFNLQALSMLALLVGMFLIYNTMTFSVVQRHPLIGRMRALGVTRNEILFTVLKEALFIGAMGTVLGIIAGIILAQGLVQLVTQSINDLYFVLSVQELSIGIFPIAKGIVLGLGATMIAAFWPAREASQAEVTTVLKRSSNESKLSARILPLAGIGVLTALAGAAILLIPNGGIAAGYSSLLFMIVGFALITPLLIIGMAKVFRPILGKLTGLIGKMSVRGVVTELSRTSVAIAALAVAIAATVGVGVMVDSFRTTVVSWLEAQLQADIYIQPPSSVTRQADATLQPMLVDLLKKTEGVSESSTVRSVDVRTNNGFDNLVAISQGPTAKQAYQLKVSGTDFWQRYTQENIVMVSEVYTYRNNMGLGDTLRIETDAGTQPFVIQAINFDYASDIGTITISREIYNKYFDDNAISGLALYAEEGQSVETLVDRLRERSAGMQEVFIRSNRGLREASIEIFDRTFTVTIVLRMLAILVAFMGVLSALMALQLERARELAVLRANGMTPGQLWNYVISQTGVMGIMAGLLSVPLGILMAYVLVYVINLRSFGWTLQFMITPEVLLQAVGLAVVAALLAGIYPSRKMSEANPADALRNE</sequence>
<comment type="subcellular location">
    <subcellularLocation>
        <location evidence="1">Cell membrane</location>
        <topology evidence="1">Multi-pass membrane protein</topology>
    </subcellularLocation>
</comment>
<evidence type="ECO:0000259" key="7">
    <source>
        <dbReference type="Pfam" id="PF02687"/>
    </source>
</evidence>
<evidence type="ECO:0000259" key="8">
    <source>
        <dbReference type="Pfam" id="PF12704"/>
    </source>
</evidence>
<evidence type="ECO:0000313" key="9">
    <source>
        <dbReference type="EMBL" id="SMO45865.1"/>
    </source>
</evidence>
<dbReference type="Pfam" id="PF12704">
    <property type="entry name" value="MacB_PCD"/>
    <property type="match status" value="2"/>
</dbReference>
<dbReference type="AlphaFoldDB" id="A0A521BFI7"/>
<keyword evidence="2" id="KW-1003">Cell membrane</keyword>
<dbReference type="OrthoDB" id="9780560at2"/>